<gene>
    <name evidence="1" type="ORF">ERS013165_03302</name>
</gene>
<protein>
    <submittedName>
        <fullName evidence="1">Uncharacterized protein</fullName>
    </submittedName>
</protein>
<dbReference type="EMBL" id="CWOW01000022">
    <property type="protein sequence ID" value="CSB07880.1"/>
    <property type="molecule type" value="Genomic_DNA"/>
</dbReference>
<reference evidence="1 2" key="1">
    <citation type="submission" date="2015-07" db="EMBL/GenBank/DDBJ databases">
        <authorList>
            <consortium name="Pathogen Informatics"/>
        </authorList>
    </citation>
    <scope>NUCLEOTIDE SEQUENCE [LARGE SCALE GENOMIC DNA]</scope>
    <source>
        <strain evidence="1 2">A51</strain>
    </source>
</reference>
<dbReference type="AlphaFoldDB" id="A0A655RPN0"/>
<evidence type="ECO:0000313" key="2">
    <source>
        <dbReference type="Proteomes" id="UP000044806"/>
    </source>
</evidence>
<accession>A0A655RPN0</accession>
<evidence type="ECO:0000313" key="1">
    <source>
        <dbReference type="EMBL" id="CSB07880.1"/>
    </source>
</evidence>
<proteinExistence type="predicted"/>
<sequence length="83" mass="10036">MNAVQMVRTFTPRVKGFEHRFQFLLFTLREWLMIVCRYRIFQINHLRLTDRNFLEVTHPAIEISVLLSLPIRQLLRQGVEPQL</sequence>
<dbReference type="Proteomes" id="UP000044806">
    <property type="component" value="Unassembled WGS sequence"/>
</dbReference>
<organism evidence="1 2">
    <name type="scientific">Vibrio cholerae</name>
    <dbReference type="NCBI Taxonomy" id="666"/>
    <lineage>
        <taxon>Bacteria</taxon>
        <taxon>Pseudomonadati</taxon>
        <taxon>Pseudomonadota</taxon>
        <taxon>Gammaproteobacteria</taxon>
        <taxon>Vibrionales</taxon>
        <taxon>Vibrionaceae</taxon>
        <taxon>Vibrio</taxon>
    </lineage>
</organism>
<name>A0A655RPN0_VIBCL</name>